<dbReference type="STRING" id="869212.Turpa_3230"/>
<dbReference type="OrthoDB" id="342624at2"/>
<evidence type="ECO:0000313" key="2">
    <source>
        <dbReference type="Proteomes" id="UP000006048"/>
    </source>
</evidence>
<sequence>MVNNFACAVLIFLGACADFERPQKPDAPASGVVLAVGSDFSTGFLSAVDPAGSKAYRDIVPIYQDSGVHYDSASVASFVLQRLGADSVMRVDHSSGYMIQYEVSLGSKLNPQSIAFLPGGLFAVSYFNANHIDIRSRNSGALSAQIGISAYADGDGYAEAGDMLYHAGFLYVAVQRLARNATDALWPPEGTSYLLKIDVSNYAVVATTLSHTNPISRLHYNAARNSIIFAAAGRFAANYQLDGACLEFSVASGALLAPLISEAQAGYEIADCELTAGGQGIFIGYDAGLNSIFGSFNTTTPAVTGVAAFLNRNNGGYLAGFLLHSNGNVYLADRNIFQPGVRIFDGVSLNELTTKALSVGLPPLSLEEVP</sequence>
<accession>I4B9B2</accession>
<dbReference type="AlphaFoldDB" id="I4B9B2"/>
<protein>
    <submittedName>
        <fullName evidence="1">Uncharacterized protein</fullName>
    </submittedName>
</protein>
<dbReference type="SUPFAM" id="SSF63829">
    <property type="entry name" value="Calcium-dependent phosphotriesterase"/>
    <property type="match status" value="1"/>
</dbReference>
<dbReference type="RefSeq" id="WP_014804369.1">
    <property type="nucleotide sequence ID" value="NC_018020.1"/>
</dbReference>
<dbReference type="KEGG" id="tpx:Turpa_3230"/>
<dbReference type="PATRIC" id="fig|869212.3.peg.3260"/>
<keyword evidence="2" id="KW-1185">Reference proteome</keyword>
<proteinExistence type="predicted"/>
<organism evidence="1 2">
    <name type="scientific">Turneriella parva (strain ATCC BAA-1111 / DSM 21527 / NCTC 11395 / H)</name>
    <name type="common">Leptospira parva</name>
    <dbReference type="NCBI Taxonomy" id="869212"/>
    <lineage>
        <taxon>Bacteria</taxon>
        <taxon>Pseudomonadati</taxon>
        <taxon>Spirochaetota</taxon>
        <taxon>Spirochaetia</taxon>
        <taxon>Leptospirales</taxon>
        <taxon>Leptospiraceae</taxon>
        <taxon>Turneriella</taxon>
    </lineage>
</organism>
<gene>
    <name evidence="1" type="ordered locus">Turpa_3230</name>
</gene>
<name>I4B9B2_TURPD</name>
<evidence type="ECO:0000313" key="1">
    <source>
        <dbReference type="EMBL" id="AFM13869.1"/>
    </source>
</evidence>
<dbReference type="Proteomes" id="UP000006048">
    <property type="component" value="Chromosome"/>
</dbReference>
<dbReference type="EMBL" id="CP002959">
    <property type="protein sequence ID" value="AFM13869.1"/>
    <property type="molecule type" value="Genomic_DNA"/>
</dbReference>
<dbReference type="HOGENOM" id="CLU_699803_0_0_12"/>
<reference evidence="1 2" key="1">
    <citation type="submission" date="2012-06" db="EMBL/GenBank/DDBJ databases">
        <title>The complete chromosome of genome of Turneriella parva DSM 21527.</title>
        <authorList>
            <consortium name="US DOE Joint Genome Institute (JGI-PGF)"/>
            <person name="Lucas S."/>
            <person name="Han J."/>
            <person name="Lapidus A."/>
            <person name="Bruce D."/>
            <person name="Goodwin L."/>
            <person name="Pitluck S."/>
            <person name="Peters L."/>
            <person name="Kyrpides N."/>
            <person name="Mavromatis K."/>
            <person name="Ivanova N."/>
            <person name="Mikhailova N."/>
            <person name="Chertkov O."/>
            <person name="Detter J.C."/>
            <person name="Tapia R."/>
            <person name="Han C."/>
            <person name="Land M."/>
            <person name="Hauser L."/>
            <person name="Markowitz V."/>
            <person name="Cheng J.-F."/>
            <person name="Hugenholtz P."/>
            <person name="Woyke T."/>
            <person name="Wu D."/>
            <person name="Gronow S."/>
            <person name="Wellnitz S."/>
            <person name="Brambilla E."/>
            <person name="Klenk H.-P."/>
            <person name="Eisen J.A."/>
        </authorList>
    </citation>
    <scope>NUCLEOTIDE SEQUENCE [LARGE SCALE GENOMIC DNA]</scope>
    <source>
        <strain evidence="2">ATCC BAA-1111 / DSM 21527 / NCTC 11395 / H</strain>
    </source>
</reference>